<evidence type="ECO:0000313" key="2">
    <source>
        <dbReference type="Proteomes" id="UP001632037"/>
    </source>
</evidence>
<evidence type="ECO:0000313" key="1">
    <source>
        <dbReference type="EMBL" id="KAL3670502.1"/>
    </source>
</evidence>
<keyword evidence="2" id="KW-1185">Reference proteome</keyword>
<organism evidence="1 2">
    <name type="scientific">Phytophthora oleae</name>
    <dbReference type="NCBI Taxonomy" id="2107226"/>
    <lineage>
        <taxon>Eukaryota</taxon>
        <taxon>Sar</taxon>
        <taxon>Stramenopiles</taxon>
        <taxon>Oomycota</taxon>
        <taxon>Peronosporomycetes</taxon>
        <taxon>Peronosporales</taxon>
        <taxon>Peronosporaceae</taxon>
        <taxon>Phytophthora</taxon>
    </lineage>
</organism>
<dbReference type="EMBL" id="JBIMZQ010000007">
    <property type="protein sequence ID" value="KAL3670502.1"/>
    <property type="molecule type" value="Genomic_DNA"/>
</dbReference>
<protein>
    <submittedName>
        <fullName evidence="1">Uncharacterized protein</fullName>
    </submittedName>
</protein>
<reference evidence="1 2" key="1">
    <citation type="submission" date="2024-09" db="EMBL/GenBank/DDBJ databases">
        <title>Genome sequencing and assembly of Phytophthora oleae, isolate VK10A, causative agent of rot of olive drupes.</title>
        <authorList>
            <person name="Conti Taguali S."/>
            <person name="Riolo M."/>
            <person name="La Spada F."/>
            <person name="Cacciola S.O."/>
            <person name="Dionisio G."/>
        </authorList>
    </citation>
    <scope>NUCLEOTIDE SEQUENCE [LARGE SCALE GENOMIC DNA]</scope>
    <source>
        <strain evidence="1 2">VK10A</strain>
    </source>
</reference>
<sequence>MVFEPSAKRFRCAPDAELLAIENDRVLKVLEPALHRLLKLTPASADGRNSQVYTAPRPAPVLTLQLFPRSELRLINDTGRAEALGAFSVLIEHSRRLRDYPEARRAFWLDVLHSRMPQGSTSQVPEAALREPEFPLFAVEFRDCSLYYRIVPPPFVLPEDAVVEFFTTPPVMPTPTQTQVHFQPRPDVNGPDTLAIELSFGDCRLTSVEAVAAVERVLDRVFAHPTRQFAVSALDMGNNRMAPTELAAVAKIAHKCRYEYQVTELRLGGIVPHIVASHYHDYHCPDTTPCEFLGIMRAVYGVDQSPVLSASNTRNTTEMVKDVLIRAPTLRSVSLKGNYVCPVYYAALFSALRYDSPVHEDFSHYIVNDRNGLDEKTLCGIWYAFGLFYPRPKRFRKLLGLRNVGYLAH</sequence>
<dbReference type="Proteomes" id="UP001632037">
    <property type="component" value="Unassembled WGS sequence"/>
</dbReference>
<name>A0ABD3FU97_9STRA</name>
<proteinExistence type="predicted"/>
<comment type="caution">
    <text evidence="1">The sequence shown here is derived from an EMBL/GenBank/DDBJ whole genome shotgun (WGS) entry which is preliminary data.</text>
</comment>
<gene>
    <name evidence="1" type="ORF">V7S43_004817</name>
</gene>
<accession>A0ABD3FU97</accession>
<dbReference type="AlphaFoldDB" id="A0ABD3FU97"/>